<feature type="binding site" evidence="5">
    <location>
        <position position="422"/>
    </location>
    <ligand>
        <name>GTP</name>
        <dbReference type="ChEBI" id="CHEBI:37565"/>
    </ligand>
</feature>
<dbReference type="PRINTS" id="PR00318">
    <property type="entry name" value="GPROTEINA"/>
</dbReference>
<dbReference type="Pfam" id="PF00503">
    <property type="entry name" value="G-alpha"/>
    <property type="match status" value="1"/>
</dbReference>
<proteinExistence type="predicted"/>
<feature type="binding site" evidence="6">
    <location>
        <position position="269"/>
    </location>
    <ligand>
        <name>Mg(2+)</name>
        <dbReference type="ChEBI" id="CHEBI:18420"/>
    </ligand>
</feature>
<evidence type="ECO:0000256" key="1">
    <source>
        <dbReference type="ARBA" id="ARBA00022723"/>
    </source>
</evidence>
<dbReference type="SUPFAM" id="SSF47895">
    <property type="entry name" value="Transducin (alpha subunit), insertion domain"/>
    <property type="match status" value="1"/>
</dbReference>
<dbReference type="InterPro" id="IPR011025">
    <property type="entry name" value="GproteinA_insert"/>
</dbReference>
<keyword evidence="6" id="KW-0460">Magnesium</keyword>
<evidence type="ECO:0000313" key="8">
    <source>
        <dbReference type="Proteomes" id="UP000054144"/>
    </source>
</evidence>
<keyword evidence="1 6" id="KW-0479">Metal-binding</keyword>
<gene>
    <name evidence="7" type="ORF">FISHEDRAFT_65108</name>
</gene>
<name>A0A0D7AE12_9AGAR</name>
<evidence type="ECO:0000256" key="3">
    <source>
        <dbReference type="ARBA" id="ARBA00023134"/>
    </source>
</evidence>
<dbReference type="InterPro" id="IPR001019">
    <property type="entry name" value="Gprotein_alpha_su"/>
</dbReference>
<dbReference type="GO" id="GO:0046872">
    <property type="term" value="F:metal ion binding"/>
    <property type="evidence" value="ECO:0007669"/>
    <property type="project" value="UniProtKB-KW"/>
</dbReference>
<organism evidence="7 8">
    <name type="scientific">Fistulina hepatica ATCC 64428</name>
    <dbReference type="NCBI Taxonomy" id="1128425"/>
    <lineage>
        <taxon>Eukaryota</taxon>
        <taxon>Fungi</taxon>
        <taxon>Dikarya</taxon>
        <taxon>Basidiomycota</taxon>
        <taxon>Agaricomycotina</taxon>
        <taxon>Agaricomycetes</taxon>
        <taxon>Agaricomycetidae</taxon>
        <taxon>Agaricales</taxon>
        <taxon>Fistulinaceae</taxon>
        <taxon>Fistulina</taxon>
    </lineage>
</organism>
<dbReference type="SMART" id="SM00275">
    <property type="entry name" value="G_alpha"/>
    <property type="match status" value="1"/>
</dbReference>
<dbReference type="PANTHER" id="PTHR10218:SF360">
    <property type="entry name" value="GUANINE NUCLEOTIDE-BINDING PROTEIN SUBUNIT ALPHA HOMOLOG"/>
    <property type="match status" value="1"/>
</dbReference>
<dbReference type="InterPro" id="IPR027417">
    <property type="entry name" value="P-loop_NTPase"/>
</dbReference>
<feature type="binding site" evidence="5">
    <location>
        <begin position="263"/>
        <end position="269"/>
    </location>
    <ligand>
        <name>GTP</name>
        <dbReference type="ChEBI" id="CHEBI:37565"/>
    </ligand>
</feature>
<reference evidence="7 8" key="1">
    <citation type="journal article" date="2015" name="Fungal Genet. Biol.">
        <title>Evolution of novel wood decay mechanisms in Agaricales revealed by the genome sequences of Fistulina hepatica and Cylindrobasidium torrendii.</title>
        <authorList>
            <person name="Floudas D."/>
            <person name="Held B.W."/>
            <person name="Riley R."/>
            <person name="Nagy L.G."/>
            <person name="Koehler G."/>
            <person name="Ransdell A.S."/>
            <person name="Younus H."/>
            <person name="Chow J."/>
            <person name="Chiniquy J."/>
            <person name="Lipzen A."/>
            <person name="Tritt A."/>
            <person name="Sun H."/>
            <person name="Haridas S."/>
            <person name="LaButti K."/>
            <person name="Ohm R.A."/>
            <person name="Kues U."/>
            <person name="Blanchette R.A."/>
            <person name="Grigoriev I.V."/>
            <person name="Minto R.E."/>
            <person name="Hibbett D.S."/>
        </authorList>
    </citation>
    <scope>NUCLEOTIDE SEQUENCE [LARGE SCALE GENOMIC DNA]</scope>
    <source>
        <strain evidence="7 8">ATCC 64428</strain>
    </source>
</reference>
<dbReference type="Gene3D" id="3.40.50.300">
    <property type="entry name" value="P-loop containing nucleotide triphosphate hydrolases"/>
    <property type="match status" value="1"/>
</dbReference>
<keyword evidence="8" id="KW-1185">Reference proteome</keyword>
<dbReference type="PROSITE" id="PS51882">
    <property type="entry name" value="G_ALPHA"/>
    <property type="match status" value="1"/>
</dbReference>
<evidence type="ECO:0000256" key="2">
    <source>
        <dbReference type="ARBA" id="ARBA00022741"/>
    </source>
</evidence>
<evidence type="ECO:0000313" key="7">
    <source>
        <dbReference type="EMBL" id="KIY49656.1"/>
    </source>
</evidence>
<dbReference type="GO" id="GO:0003924">
    <property type="term" value="F:GTPase activity"/>
    <property type="evidence" value="ECO:0007669"/>
    <property type="project" value="InterPro"/>
</dbReference>
<dbReference type="GO" id="GO:0005834">
    <property type="term" value="C:heterotrimeric G-protein complex"/>
    <property type="evidence" value="ECO:0007669"/>
    <property type="project" value="TreeGrafter"/>
</dbReference>
<sequence length="451" mass="50776">MNVCYPVQHRPADQPTRLPSEEQLEAERISRQIDQDLLEAKKALDKKKQAVKLLVLEPVGQGSPRSDSQNVSLTLSHSYFQLAFTPAQFHRERNAWRSVIQLNVISSVKHVLDILEHQDDEARAGITLADIRRYRLVLSPLLASEESLRAVYDAGLGHISCSDFSVYVRAGNAWKATTATGGITPLGASASVQKPYSGTASLDLTGIVYASKEYMTELWQRARVALDCVDEFKYGTDDVPGFFLNDVVRIATLDYEPTDEDILRARIRTLGVEEHRLVMEKGMASGSDLYITDVSGSLSMRHTWVPYFSDVQTILFLAPLSFNQMLPEDRRVNRVEDSLTLWKQICQNKLLANASIILFFNKRDVLETTLKAGVQVKTYVPSYGDHPNDVVHVTKYFKEKFHKALKKLSPKPRTFLCYSISAIDARATTAMLRSVHEAILQTQLRNMDIIG</sequence>
<protein>
    <submittedName>
        <fullName evidence="7">G-alpha-domain-containing protein</fullName>
    </submittedName>
</protein>
<dbReference type="OrthoDB" id="5817230at2759"/>
<evidence type="ECO:0000256" key="5">
    <source>
        <dbReference type="PIRSR" id="PIRSR601019-1"/>
    </source>
</evidence>
<dbReference type="GO" id="GO:0031683">
    <property type="term" value="F:G-protein beta/gamma-subunit complex binding"/>
    <property type="evidence" value="ECO:0007669"/>
    <property type="project" value="InterPro"/>
</dbReference>
<dbReference type="GO" id="GO:0005525">
    <property type="term" value="F:GTP binding"/>
    <property type="evidence" value="ECO:0007669"/>
    <property type="project" value="UniProtKB-KW"/>
</dbReference>
<keyword evidence="4" id="KW-0807">Transducer</keyword>
<dbReference type="GO" id="GO:0005737">
    <property type="term" value="C:cytoplasm"/>
    <property type="evidence" value="ECO:0007669"/>
    <property type="project" value="TreeGrafter"/>
</dbReference>
<evidence type="ECO:0000256" key="6">
    <source>
        <dbReference type="PIRSR" id="PIRSR601019-2"/>
    </source>
</evidence>
<accession>A0A0D7AE12</accession>
<keyword evidence="3 5" id="KW-0342">GTP-binding</keyword>
<dbReference type="PANTHER" id="PTHR10218">
    <property type="entry name" value="GTP-BINDING PROTEIN ALPHA SUBUNIT"/>
    <property type="match status" value="1"/>
</dbReference>
<dbReference type="Proteomes" id="UP000054144">
    <property type="component" value="Unassembled WGS sequence"/>
</dbReference>
<dbReference type="AlphaFoldDB" id="A0A0D7AE12"/>
<dbReference type="EMBL" id="KN881721">
    <property type="protein sequence ID" value="KIY49656.1"/>
    <property type="molecule type" value="Genomic_DNA"/>
</dbReference>
<feature type="binding site" evidence="5">
    <location>
        <begin position="361"/>
        <end position="364"/>
    </location>
    <ligand>
        <name>GTP</name>
        <dbReference type="ChEBI" id="CHEBI:37565"/>
    </ligand>
</feature>
<dbReference type="GO" id="GO:0001664">
    <property type="term" value="F:G protein-coupled receptor binding"/>
    <property type="evidence" value="ECO:0007669"/>
    <property type="project" value="TreeGrafter"/>
</dbReference>
<dbReference type="GO" id="GO:0007188">
    <property type="term" value="P:adenylate cyclase-modulating G protein-coupled receptor signaling pathway"/>
    <property type="evidence" value="ECO:0007669"/>
    <property type="project" value="TreeGrafter"/>
</dbReference>
<dbReference type="FunFam" id="3.40.50.300:FF:000692">
    <property type="entry name" value="Guanine nucleotide-binding protein subunit alpha"/>
    <property type="match status" value="1"/>
</dbReference>
<evidence type="ECO:0000256" key="4">
    <source>
        <dbReference type="ARBA" id="ARBA00023224"/>
    </source>
</evidence>
<dbReference type="SUPFAM" id="SSF52540">
    <property type="entry name" value="P-loop containing nucleoside triphosphate hydrolases"/>
    <property type="match status" value="1"/>
</dbReference>
<keyword evidence="2 5" id="KW-0547">Nucleotide-binding</keyword>